<accession>A0AAU9ILU7</accession>
<dbReference type="AlphaFoldDB" id="A0AAU9ILU7"/>
<evidence type="ECO:0000313" key="2">
    <source>
        <dbReference type="Proteomes" id="UP001162131"/>
    </source>
</evidence>
<protein>
    <submittedName>
        <fullName evidence="1">Uncharacterized protein</fullName>
    </submittedName>
</protein>
<organism evidence="1 2">
    <name type="scientific">Blepharisma stoltei</name>
    <dbReference type="NCBI Taxonomy" id="1481888"/>
    <lineage>
        <taxon>Eukaryota</taxon>
        <taxon>Sar</taxon>
        <taxon>Alveolata</taxon>
        <taxon>Ciliophora</taxon>
        <taxon>Postciliodesmatophora</taxon>
        <taxon>Heterotrichea</taxon>
        <taxon>Heterotrichida</taxon>
        <taxon>Blepharismidae</taxon>
        <taxon>Blepharisma</taxon>
    </lineage>
</organism>
<dbReference type="Proteomes" id="UP001162131">
    <property type="component" value="Unassembled WGS sequence"/>
</dbReference>
<sequence>MIKDETASQEIKHPLSLWINKNNAIPQLYQQNFALAVSHPTQLNQQNFAPAIFDSIQLNQHNFAPAVSHPTQLNQQIFAPAVDVSFLITKMMLSQKTFNTTAPWKNYFFIIFKNES</sequence>
<keyword evidence="2" id="KW-1185">Reference proteome</keyword>
<proteinExistence type="predicted"/>
<reference evidence="1" key="1">
    <citation type="submission" date="2021-09" db="EMBL/GenBank/DDBJ databases">
        <authorList>
            <consortium name="AG Swart"/>
            <person name="Singh M."/>
            <person name="Singh A."/>
            <person name="Seah K."/>
            <person name="Emmerich C."/>
        </authorList>
    </citation>
    <scope>NUCLEOTIDE SEQUENCE</scope>
    <source>
        <strain evidence="1">ATCC30299</strain>
    </source>
</reference>
<gene>
    <name evidence="1" type="ORF">BSTOLATCC_MIC11726</name>
</gene>
<comment type="caution">
    <text evidence="1">The sequence shown here is derived from an EMBL/GenBank/DDBJ whole genome shotgun (WGS) entry which is preliminary data.</text>
</comment>
<dbReference type="EMBL" id="CAJZBQ010000012">
    <property type="protein sequence ID" value="CAG9314731.1"/>
    <property type="molecule type" value="Genomic_DNA"/>
</dbReference>
<name>A0AAU9ILU7_9CILI</name>
<evidence type="ECO:0000313" key="1">
    <source>
        <dbReference type="EMBL" id="CAG9314731.1"/>
    </source>
</evidence>